<name>A0A8R7QKA3_TRIUA</name>
<dbReference type="EnsemblPlants" id="TuG1812G0500004993.01.T01">
    <property type="protein sequence ID" value="TuG1812G0500004993.01.T01.cds373531"/>
    <property type="gene ID" value="TuG1812G0500004993.01"/>
</dbReference>
<dbReference type="Proteomes" id="UP000015106">
    <property type="component" value="Chromosome 5"/>
</dbReference>
<dbReference type="Gramene" id="TuG1812G0500004993.01.T01">
    <property type="protein sequence ID" value="TuG1812G0500004993.01.T01.cds373531"/>
    <property type="gene ID" value="TuG1812G0500004993.01"/>
</dbReference>
<dbReference type="AlphaFoldDB" id="A0A8R7QKA3"/>
<accession>A0A8R7QKA3</accession>
<evidence type="ECO:0000313" key="2">
    <source>
        <dbReference type="Proteomes" id="UP000015106"/>
    </source>
</evidence>
<reference evidence="1" key="3">
    <citation type="submission" date="2022-06" db="UniProtKB">
        <authorList>
            <consortium name="EnsemblPlants"/>
        </authorList>
    </citation>
    <scope>IDENTIFICATION</scope>
</reference>
<proteinExistence type="predicted"/>
<keyword evidence="2" id="KW-1185">Reference proteome</keyword>
<reference evidence="1" key="2">
    <citation type="submission" date="2018-03" db="EMBL/GenBank/DDBJ databases">
        <title>The Triticum urartu genome reveals the dynamic nature of wheat genome evolution.</title>
        <authorList>
            <person name="Ling H."/>
            <person name="Ma B."/>
            <person name="Shi X."/>
            <person name="Liu H."/>
            <person name="Dong L."/>
            <person name="Sun H."/>
            <person name="Cao Y."/>
            <person name="Gao Q."/>
            <person name="Zheng S."/>
            <person name="Li Y."/>
            <person name="Yu Y."/>
            <person name="Du H."/>
            <person name="Qi M."/>
            <person name="Li Y."/>
            <person name="Yu H."/>
            <person name="Cui Y."/>
            <person name="Wang N."/>
            <person name="Chen C."/>
            <person name="Wu H."/>
            <person name="Zhao Y."/>
            <person name="Zhang J."/>
            <person name="Li Y."/>
            <person name="Zhou W."/>
            <person name="Zhang B."/>
            <person name="Hu W."/>
            <person name="Eijk M."/>
            <person name="Tang J."/>
            <person name="Witsenboer H."/>
            <person name="Zhao S."/>
            <person name="Li Z."/>
            <person name="Zhang A."/>
            <person name="Wang D."/>
            <person name="Liang C."/>
        </authorList>
    </citation>
    <scope>NUCLEOTIDE SEQUENCE [LARGE SCALE GENOMIC DNA]</scope>
    <source>
        <strain evidence="1">cv. G1812</strain>
    </source>
</reference>
<protein>
    <submittedName>
        <fullName evidence="1">Uncharacterized protein</fullName>
    </submittedName>
</protein>
<organism evidence="1 2">
    <name type="scientific">Triticum urartu</name>
    <name type="common">Red wild einkorn</name>
    <name type="synonym">Crithodium urartu</name>
    <dbReference type="NCBI Taxonomy" id="4572"/>
    <lineage>
        <taxon>Eukaryota</taxon>
        <taxon>Viridiplantae</taxon>
        <taxon>Streptophyta</taxon>
        <taxon>Embryophyta</taxon>
        <taxon>Tracheophyta</taxon>
        <taxon>Spermatophyta</taxon>
        <taxon>Magnoliopsida</taxon>
        <taxon>Liliopsida</taxon>
        <taxon>Poales</taxon>
        <taxon>Poaceae</taxon>
        <taxon>BOP clade</taxon>
        <taxon>Pooideae</taxon>
        <taxon>Triticodae</taxon>
        <taxon>Triticeae</taxon>
        <taxon>Triticinae</taxon>
        <taxon>Triticum</taxon>
    </lineage>
</organism>
<reference evidence="2" key="1">
    <citation type="journal article" date="2013" name="Nature">
        <title>Draft genome of the wheat A-genome progenitor Triticum urartu.</title>
        <authorList>
            <person name="Ling H.Q."/>
            <person name="Zhao S."/>
            <person name="Liu D."/>
            <person name="Wang J."/>
            <person name="Sun H."/>
            <person name="Zhang C."/>
            <person name="Fan H."/>
            <person name="Li D."/>
            <person name="Dong L."/>
            <person name="Tao Y."/>
            <person name="Gao C."/>
            <person name="Wu H."/>
            <person name="Li Y."/>
            <person name="Cui Y."/>
            <person name="Guo X."/>
            <person name="Zheng S."/>
            <person name="Wang B."/>
            <person name="Yu K."/>
            <person name="Liang Q."/>
            <person name="Yang W."/>
            <person name="Lou X."/>
            <person name="Chen J."/>
            <person name="Feng M."/>
            <person name="Jian J."/>
            <person name="Zhang X."/>
            <person name="Luo G."/>
            <person name="Jiang Y."/>
            <person name="Liu J."/>
            <person name="Wang Z."/>
            <person name="Sha Y."/>
            <person name="Zhang B."/>
            <person name="Wu H."/>
            <person name="Tang D."/>
            <person name="Shen Q."/>
            <person name="Xue P."/>
            <person name="Zou S."/>
            <person name="Wang X."/>
            <person name="Liu X."/>
            <person name="Wang F."/>
            <person name="Yang Y."/>
            <person name="An X."/>
            <person name="Dong Z."/>
            <person name="Zhang K."/>
            <person name="Zhang X."/>
            <person name="Luo M.C."/>
            <person name="Dvorak J."/>
            <person name="Tong Y."/>
            <person name="Wang J."/>
            <person name="Yang H."/>
            <person name="Li Z."/>
            <person name="Wang D."/>
            <person name="Zhang A."/>
            <person name="Wang J."/>
        </authorList>
    </citation>
    <scope>NUCLEOTIDE SEQUENCE</scope>
    <source>
        <strain evidence="2">cv. G1812</strain>
    </source>
</reference>
<evidence type="ECO:0000313" key="1">
    <source>
        <dbReference type="EnsemblPlants" id="TuG1812G0500004993.01.T01.cds373531"/>
    </source>
</evidence>
<sequence>MYLLHCCRLSRSKLADWSDKQDVIRYMFYFSVFNFTQTLLR</sequence>